<feature type="transmembrane region" description="Helical" evidence="1">
    <location>
        <begin position="210"/>
        <end position="229"/>
    </location>
</feature>
<sequence length="313" mass="35594">MKRVDIGGQAVIEGVMMKNKNTYAVAIRKPDKEIIVDKKEYTSFSEKVKFFKLPLFRGMLAFIESLVIGMKILTFSAEFFEVEEEDKEKEPDKFDKFLSKIFGDKLDNVIVGFSVVMSIILAIGLFVLLPLGISQLVKDILPSENLINLVDGVIRVVIFLSYLKIISLMKDIQRVFQYHGAEHKSINCLESEEELTVENIRKQSRQHKRCGTNFLLIVVLMSILVLMIIDVRTFWLRFAVRLLCLPLIAGLSYEIIRWLGRSESKLANIIAKPGLLLQNLTTREPDDSQIEVAIASLKGVLVTDEEDHKECIG</sequence>
<feature type="transmembrane region" description="Helical" evidence="1">
    <location>
        <begin position="109"/>
        <end position="133"/>
    </location>
</feature>
<accession>A0A9W5Y7N1</accession>
<feature type="transmembrane region" description="Helical" evidence="1">
    <location>
        <begin position="145"/>
        <end position="163"/>
    </location>
</feature>
<comment type="caution">
    <text evidence="2">The sequence shown here is derived from an EMBL/GenBank/DDBJ whole genome shotgun (WGS) entry which is preliminary data.</text>
</comment>
<dbReference type="RefSeq" id="WP_281811921.1">
    <property type="nucleotide sequence ID" value="NZ_BRLB01000001.1"/>
</dbReference>
<reference evidence="2" key="1">
    <citation type="submission" date="2022-06" db="EMBL/GenBank/DDBJ databases">
        <title>Vallitalea longa sp. nov., an anaerobic bacterium isolated from marine sediment.</title>
        <authorList>
            <person name="Hirano S."/>
            <person name="Terahara T."/>
            <person name="Mori K."/>
            <person name="Hamada M."/>
            <person name="Matsumoto R."/>
            <person name="Kobayashi T."/>
        </authorList>
    </citation>
    <scope>NUCLEOTIDE SEQUENCE</scope>
    <source>
        <strain evidence="2">SH18-1</strain>
    </source>
</reference>
<proteinExistence type="predicted"/>
<evidence type="ECO:0000313" key="2">
    <source>
        <dbReference type="EMBL" id="GKX28032.1"/>
    </source>
</evidence>
<keyword evidence="3" id="KW-1185">Reference proteome</keyword>
<keyword evidence="1" id="KW-1133">Transmembrane helix</keyword>
<evidence type="ECO:0000256" key="1">
    <source>
        <dbReference type="SAM" id="Phobius"/>
    </source>
</evidence>
<evidence type="ECO:0000313" key="3">
    <source>
        <dbReference type="Proteomes" id="UP001144256"/>
    </source>
</evidence>
<organism evidence="2 3">
    <name type="scientific">Vallitalea longa</name>
    <dbReference type="NCBI Taxonomy" id="2936439"/>
    <lineage>
        <taxon>Bacteria</taxon>
        <taxon>Bacillati</taxon>
        <taxon>Bacillota</taxon>
        <taxon>Clostridia</taxon>
        <taxon>Lachnospirales</taxon>
        <taxon>Vallitaleaceae</taxon>
        <taxon>Vallitalea</taxon>
    </lineage>
</organism>
<dbReference type="Pfam" id="PF07136">
    <property type="entry name" value="DUF1385"/>
    <property type="match status" value="1"/>
</dbReference>
<protein>
    <submittedName>
        <fullName evidence="2">Membrane protein</fullName>
    </submittedName>
</protein>
<dbReference type="PANTHER" id="PTHR42867:SF1">
    <property type="entry name" value="MEMBRANE PROTEIN-RELATED"/>
    <property type="match status" value="1"/>
</dbReference>
<dbReference type="EMBL" id="BRLB01000001">
    <property type="protein sequence ID" value="GKX28032.1"/>
    <property type="molecule type" value="Genomic_DNA"/>
</dbReference>
<dbReference type="Proteomes" id="UP001144256">
    <property type="component" value="Unassembled WGS sequence"/>
</dbReference>
<keyword evidence="1" id="KW-0472">Membrane</keyword>
<dbReference type="InterPro" id="IPR010787">
    <property type="entry name" value="DUF1385"/>
</dbReference>
<keyword evidence="1" id="KW-0812">Transmembrane</keyword>
<gene>
    <name evidence="2" type="ORF">SH1V18_05120</name>
</gene>
<dbReference type="AlphaFoldDB" id="A0A9W5Y7N1"/>
<name>A0A9W5Y7N1_9FIRM</name>
<dbReference type="PANTHER" id="PTHR42867">
    <property type="entry name" value="MEMBRANE PROTEIN-RELATED"/>
    <property type="match status" value="1"/>
</dbReference>
<feature type="transmembrane region" description="Helical" evidence="1">
    <location>
        <begin position="235"/>
        <end position="256"/>
    </location>
</feature>